<dbReference type="VEuPathDB" id="FungiDB:SCODWIG_02234"/>
<dbReference type="GO" id="GO:0005737">
    <property type="term" value="C:cytoplasm"/>
    <property type="evidence" value="ECO:0007669"/>
    <property type="project" value="TreeGrafter"/>
</dbReference>
<dbReference type="AlphaFoldDB" id="A0A376B719"/>
<dbReference type="SUPFAM" id="SSF48452">
    <property type="entry name" value="TPR-like"/>
    <property type="match status" value="1"/>
</dbReference>
<reference evidence="6" key="1">
    <citation type="submission" date="2018-06" db="EMBL/GenBank/DDBJ databases">
        <authorList>
            <person name="Guldener U."/>
        </authorList>
    </citation>
    <scope>NUCLEOTIDE SEQUENCE [LARGE SCALE GENOMIC DNA]</scope>
    <source>
        <strain evidence="6">UTAD17</strain>
    </source>
</reference>
<dbReference type="InterPro" id="IPR023231">
    <property type="entry name" value="GSKIP_dom_sf"/>
</dbReference>
<evidence type="ECO:0000259" key="4">
    <source>
        <dbReference type="PROSITE" id="PS51823"/>
    </source>
</evidence>
<dbReference type="CDD" id="cd15466">
    <property type="entry name" value="CLU-central"/>
    <property type="match status" value="1"/>
</dbReference>
<dbReference type="Pfam" id="PF15044">
    <property type="entry name" value="CLU_N"/>
    <property type="match status" value="1"/>
</dbReference>
<accession>A0A376B719</accession>
<dbReference type="InterPro" id="IPR011990">
    <property type="entry name" value="TPR-like_helical_dom_sf"/>
</dbReference>
<dbReference type="PROSITE" id="PS51823">
    <property type="entry name" value="CLU"/>
    <property type="match status" value="1"/>
</dbReference>
<dbReference type="GO" id="GO:0048312">
    <property type="term" value="P:intracellular distribution of mitochondria"/>
    <property type="evidence" value="ECO:0007669"/>
    <property type="project" value="TreeGrafter"/>
</dbReference>
<evidence type="ECO:0000313" key="5">
    <source>
        <dbReference type="EMBL" id="SSD60473.1"/>
    </source>
</evidence>
<keyword evidence="6" id="KW-1185">Reference proteome</keyword>
<dbReference type="GO" id="GO:0003729">
    <property type="term" value="F:mRNA binding"/>
    <property type="evidence" value="ECO:0007669"/>
    <property type="project" value="TreeGrafter"/>
</dbReference>
<dbReference type="InterPro" id="IPR027523">
    <property type="entry name" value="CLU_prot"/>
</dbReference>
<feature type="domain" description="Clu" evidence="4">
    <location>
        <begin position="324"/>
        <end position="592"/>
    </location>
</feature>
<dbReference type="InterPro" id="IPR025697">
    <property type="entry name" value="CLU_dom"/>
</dbReference>
<protein>
    <submittedName>
        <fullName evidence="5">Related to Clustered mitochondria protein homolog</fullName>
    </submittedName>
</protein>
<evidence type="ECO:0000256" key="2">
    <source>
        <dbReference type="SAM" id="Coils"/>
    </source>
</evidence>
<feature type="region of interest" description="Disordered" evidence="3">
    <location>
        <begin position="1211"/>
        <end position="1239"/>
    </location>
</feature>
<dbReference type="PANTHER" id="PTHR12601:SF6">
    <property type="entry name" value="CLUSTERED MITOCHONDRIA PROTEIN HOMOLOG"/>
    <property type="match status" value="1"/>
</dbReference>
<dbReference type="Gene3D" id="3.30.2280.10">
    <property type="entry name" value="Hypothetical protein (hspc210)"/>
    <property type="match status" value="1"/>
</dbReference>
<name>A0A376B719_9ASCO</name>
<evidence type="ECO:0000313" key="6">
    <source>
        <dbReference type="Proteomes" id="UP000262825"/>
    </source>
</evidence>
<dbReference type="SUPFAM" id="SSF103107">
    <property type="entry name" value="Hypothetical protein c14orf129, hspc210"/>
    <property type="match status" value="1"/>
</dbReference>
<evidence type="ECO:0000256" key="1">
    <source>
        <dbReference type="ARBA" id="ARBA00022490"/>
    </source>
</evidence>
<feature type="compositionally biased region" description="Basic residues" evidence="3">
    <location>
        <begin position="1229"/>
        <end position="1239"/>
    </location>
</feature>
<dbReference type="EMBL" id="UFAJ01000363">
    <property type="protein sequence ID" value="SSD60473.1"/>
    <property type="molecule type" value="Genomic_DNA"/>
</dbReference>
<proteinExistence type="predicted"/>
<dbReference type="Proteomes" id="UP000262825">
    <property type="component" value="Unassembled WGS sequence"/>
</dbReference>
<organism evidence="5 6">
    <name type="scientific">Saccharomycodes ludwigii</name>
    <dbReference type="NCBI Taxonomy" id="36035"/>
    <lineage>
        <taxon>Eukaryota</taxon>
        <taxon>Fungi</taxon>
        <taxon>Dikarya</taxon>
        <taxon>Ascomycota</taxon>
        <taxon>Saccharomycotina</taxon>
        <taxon>Saccharomycetes</taxon>
        <taxon>Saccharomycodales</taxon>
        <taxon>Saccharomycodaceae</taxon>
        <taxon>Saccharomycodes</taxon>
    </lineage>
</organism>
<dbReference type="Pfam" id="PF13236">
    <property type="entry name" value="CLU"/>
    <property type="match status" value="1"/>
</dbReference>
<dbReference type="Pfam" id="PF12807">
    <property type="entry name" value="eIF3_p135"/>
    <property type="match status" value="1"/>
</dbReference>
<keyword evidence="1" id="KW-0963">Cytoplasm</keyword>
<evidence type="ECO:0000256" key="3">
    <source>
        <dbReference type="SAM" id="MobiDB-lite"/>
    </source>
</evidence>
<dbReference type="Gene3D" id="1.25.40.10">
    <property type="entry name" value="Tetratricopeptide repeat domain"/>
    <property type="match status" value="1"/>
</dbReference>
<keyword evidence="2" id="KW-0175">Coiled coil</keyword>
<dbReference type="InterPro" id="IPR033646">
    <property type="entry name" value="CLU-central"/>
</dbReference>
<feature type="coiled-coil region" evidence="2">
    <location>
        <begin position="705"/>
        <end position="739"/>
    </location>
</feature>
<dbReference type="PANTHER" id="PTHR12601">
    <property type="entry name" value="EUKARYOTIC TRANSLATION INITIATION FACTOR 3 SUBUNIT EIF-3"/>
    <property type="match status" value="1"/>
</dbReference>
<dbReference type="OrthoDB" id="1414216at2759"/>
<feature type="region of interest" description="Disordered" evidence="3">
    <location>
        <begin position="140"/>
        <end position="177"/>
    </location>
</feature>
<gene>
    <name evidence="5" type="ORF">SCODWIG_02234</name>
</gene>
<dbReference type="InterPro" id="IPR028275">
    <property type="entry name" value="CLU_N"/>
</dbReference>
<sequence>MSDSDTTVKVIFKLPLSLASKDNNKIEYDVSRESIVTNIADLLRFTPQCKFITNYTLLYNGKEVDFLKSFKDLHETSKEYVLHLQLSHYTTASAISHFLSFRSSIGLLSESVDGISEFAISGGATFDDLKLKDIKPAKAQQEKEVTKEDSKEGAKEGAKENTKEDANEEKAQEFQISEEEKKEVVDIIAEILDKDAKPGISKVLAYKNNFIAPCVRSLTISNYNPVPSFYKCRGHTLYLQVVTLEGEVFHITGDSAGFYVNKSSSNKFDPSPKDEFRGITLYDVISHHSKKFISHVNDLEKKISTLDLAYYSPVTTTFLNKPWFVSQPNIVGDYTTLQMPAIEGLQQDRDLSNEFQSVRDEPVSTFHDRVSSEKLLAKIAHDFNVAAVTGAMKVINGELTPLNIDSSFAETEAAKTYYHHNIFYSYVSDYMDEHKEEGGSEYVSASTNADLNTIKILHRLGSQEIRYLLTTIVDYCGRRILCQATVPGLLEIMGVNPEAKPKEDEEKENFDSRYANDIVVIYGSNDETGEIAYNEKFNKNLNALSQYFHLKPHTVDGKEFFVSSKTKGLVGSDKRNYIMDLYGFQPLDYKFISEYFDGVSDPNQRYPHRNAFIRHELVNKWWNEKVETTKLDLSKAFEEKEFSFNPDDEKDPVSKEISEYLTGKVIPQLFKNILEQLVTLPFDGEQLTDIFHKSGVNMRYLGAFLKLVEDELEKEVKDHEKKKAELVERNVEYKEYEKNRLIKIEKLIKERREEINKYVMEGKDVPEELTKNLNLDDADIRKPNTEEPHIVNYDNLNFLRFIIQLEVVSRSLKHILKNKSFGLPVTTVPALISYVFNLLFGNQYNTQPELQILDPAYAEDKEIISSISGLTRESIIKQIQHEASIRFHCTISDDWFDKELATRNQFNLIRSICMKFGIQLFNKSYYFTKEQFENYKESLDKKTRNKLQPPLQTFSTSDFTVRPVIKDSDYVSTFADELWNAGAIQLSENQEEAFSLISRSIAVKEQVNGSIHASVGENYLTLSFFYSKQGKIQEAIAFARQASIILERTTGVDSFVTLKALTNLAILEFSNESAYNCVKLISRILNILEASVGYDCHPSILSILETLQRLALRCKELNLTVKIVEKVNDLIVKIQNGFKGTAYAMNLSTLGNLYATFQDYTNSLKCIEEAHKIYSDELGLDHNLTLTATQWLNSLNGIVASQKLARTQAAVNAAPRGTQANSSNSGAKKNGKSNKKKLVGKSIEELVEFVEGGEPKKSNKGGNKH</sequence>